<dbReference type="Gene3D" id="1.20.58.520">
    <property type="entry name" value="Amidohydrolase"/>
    <property type="match status" value="1"/>
</dbReference>
<dbReference type="PANTHER" id="PTHR43135">
    <property type="entry name" value="ALPHA-D-RIBOSE 1-METHYLPHOSPHONATE 5-TRIPHOSPHATE DIPHOSPHATASE"/>
    <property type="match status" value="1"/>
</dbReference>
<comment type="caution">
    <text evidence="3">The sequence shown here is derived from an EMBL/GenBank/DDBJ whole genome shotgun (WGS) entry which is preliminary data.</text>
</comment>
<dbReference type="PANTHER" id="PTHR43135:SF3">
    <property type="entry name" value="ALPHA-D-RIBOSE 1-METHYLPHOSPHONATE 5-TRIPHOSPHATE DIPHOSPHATASE"/>
    <property type="match status" value="1"/>
</dbReference>
<keyword evidence="1" id="KW-0732">Signal</keyword>
<reference evidence="3 4" key="1">
    <citation type="submission" date="2023-07" db="EMBL/GenBank/DDBJ databases">
        <title>Sorghum-associated microbial communities from plants grown in Nebraska, USA.</title>
        <authorList>
            <person name="Schachtman D."/>
        </authorList>
    </citation>
    <scope>NUCLEOTIDE SEQUENCE [LARGE SCALE GENOMIC DNA]</scope>
    <source>
        <strain evidence="3 4">DS1027</strain>
    </source>
</reference>
<dbReference type="Pfam" id="PF01979">
    <property type="entry name" value="Amidohydro_1"/>
    <property type="match status" value="1"/>
</dbReference>
<dbReference type="InterPro" id="IPR051781">
    <property type="entry name" value="Metallo-dep_Hydrolase"/>
</dbReference>
<sequence length="702" mass="74831">MSRALLPLVLALAAAPPAAQAADESLVIVSNGETVGSLKIHTQGNRVAVDYRVDDNGRGPKHHEDLVLDPSGVPTSWTIHGTSLMGGTVDESYAYAGQEARWKSQADAGSQAFARPPLYIANDDSPYALALYARAAMGRPDHCLAVLPSGRVCAQAVRTFALGSGKAALPVTAWRITGVQLNPGYVLLDTTGRLAGVFGPGADGTTIRAGYEAQVPMLAKLATELETARALALQQQLAHRFATPLRIRNVHVFDPVSGTRSALSTVVVMRDTITQVLPEDPAAPDPADETVIDGQGGTVYPGLHDMHSHATLPSGLLYLAAGVTATRDMGNDNAFLQDLITRVDAGQVAWPRIVPNGFIEGRSPYSARFGFIPVSVDEALKDVRWYAARGYAEIKIYNSMNPDWVAPIAAEAHRLGLKVTGHVPAFDTPDRVIADGYDSIAHINQLMLGWILQPGEDSRTPLRLTAMARAGSLDLAAPAVQHTVGLMQQHHVALDTTASILEQLMLSRAGHVPPGQEDFLGHMPIGFQRYRKRSFVTLPDAAADAAYHSGFAKVLETIGMLHRAGIVLLPGTDEATGFAVQRELELYVQAGLTPAQALRTGTLDAERFFGREGQLGTIARGKLADLVLVPGNPVEDIAAIRRPRLVLRGGVAYFPSEIYTALGIAPFTTPPPLHPAKEALASQDAGLTARSAFGYEIADHAD</sequence>
<feature type="domain" description="Amidohydrolase-related" evidence="2">
    <location>
        <begin position="381"/>
        <end position="643"/>
    </location>
</feature>
<keyword evidence="4" id="KW-1185">Reference proteome</keyword>
<dbReference type="Gene3D" id="3.30.110.90">
    <property type="entry name" value="Amidohydrolase"/>
    <property type="match status" value="1"/>
</dbReference>
<feature type="chain" id="PRO_5046745754" evidence="1">
    <location>
        <begin position="22"/>
        <end position="702"/>
    </location>
</feature>
<accession>A0ABU1MR39</accession>
<dbReference type="SUPFAM" id="SSF51556">
    <property type="entry name" value="Metallo-dependent hydrolases"/>
    <property type="match status" value="1"/>
</dbReference>
<gene>
    <name evidence="3" type="ORF">J2792_003508</name>
</gene>
<dbReference type="InterPro" id="IPR032466">
    <property type="entry name" value="Metal_Hydrolase"/>
</dbReference>
<dbReference type="InterPro" id="IPR011059">
    <property type="entry name" value="Metal-dep_hydrolase_composite"/>
</dbReference>
<dbReference type="Gene3D" id="2.30.40.10">
    <property type="entry name" value="Urease, subunit C, domain 1"/>
    <property type="match status" value="1"/>
</dbReference>
<feature type="signal peptide" evidence="1">
    <location>
        <begin position="1"/>
        <end position="21"/>
    </location>
</feature>
<dbReference type="Gene3D" id="3.40.50.10910">
    <property type="entry name" value="Amidohydrolase"/>
    <property type="match status" value="1"/>
</dbReference>
<dbReference type="InterPro" id="IPR006680">
    <property type="entry name" value="Amidohydro-rel"/>
</dbReference>
<evidence type="ECO:0000259" key="2">
    <source>
        <dbReference type="Pfam" id="PF01979"/>
    </source>
</evidence>
<evidence type="ECO:0000313" key="3">
    <source>
        <dbReference type="EMBL" id="MDR6512623.1"/>
    </source>
</evidence>
<evidence type="ECO:0000256" key="1">
    <source>
        <dbReference type="SAM" id="SignalP"/>
    </source>
</evidence>
<evidence type="ECO:0000313" key="4">
    <source>
        <dbReference type="Proteomes" id="UP001184150"/>
    </source>
</evidence>
<protein>
    <submittedName>
        <fullName evidence="3">Imidazolonepropionase-like amidohydrolase</fullName>
    </submittedName>
</protein>
<organism evidence="3 4">
    <name type="scientific">Novosphingobium capsulatum</name>
    <dbReference type="NCBI Taxonomy" id="13688"/>
    <lineage>
        <taxon>Bacteria</taxon>
        <taxon>Pseudomonadati</taxon>
        <taxon>Pseudomonadota</taxon>
        <taxon>Alphaproteobacteria</taxon>
        <taxon>Sphingomonadales</taxon>
        <taxon>Sphingomonadaceae</taxon>
        <taxon>Novosphingobium</taxon>
    </lineage>
</organism>
<dbReference type="Proteomes" id="UP001184150">
    <property type="component" value="Unassembled WGS sequence"/>
</dbReference>
<dbReference type="EMBL" id="JAVDRD010000011">
    <property type="protein sequence ID" value="MDR6512623.1"/>
    <property type="molecule type" value="Genomic_DNA"/>
</dbReference>
<name>A0ABU1MR39_9SPHN</name>
<proteinExistence type="predicted"/>
<dbReference type="SUPFAM" id="SSF51338">
    <property type="entry name" value="Composite domain of metallo-dependent hydrolases"/>
    <property type="match status" value="1"/>
</dbReference>
<dbReference type="RefSeq" id="WP_309806121.1">
    <property type="nucleotide sequence ID" value="NZ_JAVDRD010000011.1"/>
</dbReference>